<dbReference type="Pfam" id="PF00892">
    <property type="entry name" value="EamA"/>
    <property type="match status" value="2"/>
</dbReference>
<dbReference type="InterPro" id="IPR037185">
    <property type="entry name" value="EmrE-like"/>
</dbReference>
<sequence length="301" mass="31970">MCRTRPSCGRMEEKRPVDAAGAVALIGIAALLAFNQVVIKVTGGGFGPLFQAGLRSALGLVFVLIWMRLLRKPIVFPRAALMGALITGLLFTVEFMALFAALDLTSVSRVSILFYSMPVWLALGGHFLLPGERLSGMRVLGLMLAMGGVVLALLERDAAHVSLLGDALAVFAAMCWAAIALGVRLTPLGRVPAEMQLMSQLVISAPLLLVLAPLTGETLRTPGLLHWAGLLFQAVGVVGLGFLIWFRLLAVYRANGVASFSFLSPVLAVILGWLLLGEQVGPLVWLALGLVAAGIVLINRR</sequence>
<comment type="similarity">
    <text evidence="2">Belongs to the EamA transporter family.</text>
</comment>
<dbReference type="eggNOG" id="COG0697">
    <property type="taxonomic scope" value="Bacteria"/>
</dbReference>
<feature type="transmembrane region" description="Helical" evidence="6">
    <location>
        <begin position="195"/>
        <end position="212"/>
    </location>
</feature>
<evidence type="ECO:0000256" key="1">
    <source>
        <dbReference type="ARBA" id="ARBA00004141"/>
    </source>
</evidence>
<dbReference type="KEGG" id="sil:SPO2481"/>
<dbReference type="HOGENOM" id="CLU_033863_12_1_5"/>
<dbReference type="PANTHER" id="PTHR32322:SF2">
    <property type="entry name" value="EAMA DOMAIN-CONTAINING PROTEIN"/>
    <property type="match status" value="1"/>
</dbReference>
<feature type="transmembrane region" description="Helical" evidence="6">
    <location>
        <begin position="136"/>
        <end position="154"/>
    </location>
</feature>
<dbReference type="EMBL" id="CP000031">
    <property type="protein sequence ID" value="AAV95734.1"/>
    <property type="molecule type" value="Genomic_DNA"/>
</dbReference>
<feature type="transmembrane region" description="Helical" evidence="6">
    <location>
        <begin position="160"/>
        <end position="183"/>
    </location>
</feature>
<evidence type="ECO:0000256" key="5">
    <source>
        <dbReference type="ARBA" id="ARBA00023136"/>
    </source>
</evidence>
<dbReference type="PaxDb" id="246200-SPO2481"/>
<evidence type="ECO:0000256" key="4">
    <source>
        <dbReference type="ARBA" id="ARBA00022989"/>
    </source>
</evidence>
<feature type="domain" description="EamA" evidence="7">
    <location>
        <begin position="164"/>
        <end position="299"/>
    </location>
</feature>
<evidence type="ECO:0000259" key="7">
    <source>
        <dbReference type="Pfam" id="PF00892"/>
    </source>
</evidence>
<reference evidence="8 9" key="1">
    <citation type="journal article" date="2004" name="Nature">
        <title>Genome sequence of Silicibacter pomeroyi reveals adaptations to the marine environment.</title>
        <authorList>
            <person name="Moran M.A."/>
            <person name="Buchan A."/>
            <person name="Gonzalez J.M."/>
            <person name="Heidelberg J.F."/>
            <person name="Whitman W.B."/>
            <person name="Kiene R.P."/>
            <person name="Henriksen J.R."/>
            <person name="King G.M."/>
            <person name="Belas R."/>
            <person name="Fuqua C."/>
            <person name="Brinkac L."/>
            <person name="Lewis M."/>
            <person name="Johri S."/>
            <person name="Weaver B."/>
            <person name="Pai G."/>
            <person name="Eisen J.A."/>
            <person name="Rahe E."/>
            <person name="Sheldon W.M."/>
            <person name="Ye W."/>
            <person name="Miller T.R."/>
            <person name="Carlton J."/>
            <person name="Rasko D.A."/>
            <person name="Paulsen I.T."/>
            <person name="Ren Q."/>
            <person name="Daugherty S.C."/>
            <person name="Deboy R.T."/>
            <person name="Dodson R.J."/>
            <person name="Durkin A.S."/>
            <person name="Madupu R."/>
            <person name="Nelson W.C."/>
            <person name="Sullivan S.A."/>
            <person name="Rosovitz M.J."/>
            <person name="Haft D.H."/>
            <person name="Selengut J."/>
            <person name="Ward N."/>
        </authorList>
    </citation>
    <scope>NUCLEOTIDE SEQUENCE [LARGE SCALE GENOMIC DNA]</scope>
    <source>
        <strain evidence="9">ATCC 700808 / DSM 15171 / DSS-3</strain>
    </source>
</reference>
<feature type="transmembrane region" description="Helical" evidence="6">
    <location>
        <begin position="45"/>
        <end position="67"/>
    </location>
</feature>
<feature type="transmembrane region" description="Helical" evidence="6">
    <location>
        <begin position="79"/>
        <end position="100"/>
    </location>
</feature>
<feature type="transmembrane region" description="Helical" evidence="6">
    <location>
        <begin position="20"/>
        <end position="39"/>
    </location>
</feature>
<keyword evidence="5 6" id="KW-0472">Membrane</keyword>
<accession>Q5LQK8</accession>
<dbReference type="SUPFAM" id="SSF103481">
    <property type="entry name" value="Multidrug resistance efflux transporter EmrE"/>
    <property type="match status" value="2"/>
</dbReference>
<evidence type="ECO:0000313" key="8">
    <source>
        <dbReference type="EMBL" id="AAV95734.1"/>
    </source>
</evidence>
<feature type="transmembrane region" description="Helical" evidence="6">
    <location>
        <begin position="224"/>
        <end position="245"/>
    </location>
</feature>
<comment type="subcellular location">
    <subcellularLocation>
        <location evidence="1">Membrane</location>
        <topology evidence="1">Multi-pass membrane protein</topology>
    </subcellularLocation>
</comment>
<organism evidence="8 9">
    <name type="scientific">Ruegeria pomeroyi (strain ATCC 700808 / DSM 15171 / DSS-3)</name>
    <name type="common">Silicibacter pomeroyi</name>
    <dbReference type="NCBI Taxonomy" id="246200"/>
    <lineage>
        <taxon>Bacteria</taxon>
        <taxon>Pseudomonadati</taxon>
        <taxon>Pseudomonadota</taxon>
        <taxon>Alphaproteobacteria</taxon>
        <taxon>Rhodobacterales</taxon>
        <taxon>Roseobacteraceae</taxon>
        <taxon>Ruegeria</taxon>
    </lineage>
</organism>
<dbReference type="PANTHER" id="PTHR32322">
    <property type="entry name" value="INNER MEMBRANE TRANSPORTER"/>
    <property type="match status" value="1"/>
</dbReference>
<keyword evidence="4 6" id="KW-1133">Transmembrane helix</keyword>
<feature type="transmembrane region" description="Helical" evidence="6">
    <location>
        <begin position="257"/>
        <end position="276"/>
    </location>
</feature>
<evidence type="ECO:0000256" key="3">
    <source>
        <dbReference type="ARBA" id="ARBA00022692"/>
    </source>
</evidence>
<evidence type="ECO:0000313" key="9">
    <source>
        <dbReference type="Proteomes" id="UP000001023"/>
    </source>
</evidence>
<keyword evidence="3 6" id="KW-0812">Transmembrane</keyword>
<proteinExistence type="inferred from homology"/>
<dbReference type="InterPro" id="IPR050638">
    <property type="entry name" value="AA-Vitamin_Transporters"/>
</dbReference>
<keyword evidence="9" id="KW-1185">Reference proteome</keyword>
<gene>
    <name evidence="8" type="ordered locus">SPO2481</name>
</gene>
<dbReference type="STRING" id="246200.SPO2481"/>
<dbReference type="InterPro" id="IPR000620">
    <property type="entry name" value="EamA_dom"/>
</dbReference>
<name>Q5LQK8_RUEPO</name>
<dbReference type="AlphaFoldDB" id="Q5LQK8"/>
<dbReference type="Gene3D" id="1.10.3730.20">
    <property type="match status" value="1"/>
</dbReference>
<feature type="transmembrane region" description="Helical" evidence="6">
    <location>
        <begin position="112"/>
        <end position="129"/>
    </location>
</feature>
<protein>
    <submittedName>
        <fullName evidence="8">Drug/metabolite exporter family protein</fullName>
    </submittedName>
</protein>
<dbReference type="GO" id="GO:0016020">
    <property type="term" value="C:membrane"/>
    <property type="evidence" value="ECO:0007669"/>
    <property type="project" value="UniProtKB-SubCell"/>
</dbReference>
<feature type="domain" description="EamA" evidence="7">
    <location>
        <begin position="21"/>
        <end position="153"/>
    </location>
</feature>
<reference evidence="8 9" key="2">
    <citation type="journal article" date="2014" name="Stand. Genomic Sci.">
        <title>An updated genome annotation for the model marine bacterium Ruegeria pomeroyi DSS-3.</title>
        <authorList>
            <person name="Rivers A.R."/>
            <person name="Smith C.B."/>
            <person name="Moran M.A."/>
        </authorList>
    </citation>
    <scope>GENOME REANNOTATION</scope>
    <source>
        <strain evidence="9">ATCC 700808 / DSM 15171 / DSS-3</strain>
    </source>
</reference>
<evidence type="ECO:0000256" key="6">
    <source>
        <dbReference type="SAM" id="Phobius"/>
    </source>
</evidence>
<feature type="transmembrane region" description="Helical" evidence="6">
    <location>
        <begin position="282"/>
        <end position="299"/>
    </location>
</feature>
<evidence type="ECO:0000256" key="2">
    <source>
        <dbReference type="ARBA" id="ARBA00007362"/>
    </source>
</evidence>
<dbReference type="Proteomes" id="UP000001023">
    <property type="component" value="Chromosome"/>
</dbReference>